<protein>
    <submittedName>
        <fullName evidence="3">Uncharacterized protein</fullName>
    </submittedName>
</protein>
<keyword evidence="4" id="KW-1185">Reference proteome</keyword>
<reference evidence="3 4" key="1">
    <citation type="submission" date="2019-10" db="EMBL/GenBank/DDBJ databases">
        <title>Genomic analysis of Raineyella sp. CBA3103.</title>
        <authorList>
            <person name="Roh S.W."/>
        </authorList>
    </citation>
    <scope>NUCLEOTIDE SEQUENCE [LARGE SCALE GENOMIC DNA]</scope>
    <source>
        <strain evidence="3 4">CBA3103</strain>
    </source>
</reference>
<keyword evidence="2" id="KW-0472">Membrane</keyword>
<evidence type="ECO:0000256" key="2">
    <source>
        <dbReference type="SAM" id="Phobius"/>
    </source>
</evidence>
<keyword evidence="2" id="KW-0812">Transmembrane</keyword>
<feature type="transmembrane region" description="Helical" evidence="2">
    <location>
        <begin position="6"/>
        <end position="26"/>
    </location>
</feature>
<name>A0A5Q2FEU7_9ACTN</name>
<organism evidence="3 4">
    <name type="scientific">Raineyella fluvialis</name>
    <dbReference type="NCBI Taxonomy" id="2662261"/>
    <lineage>
        <taxon>Bacteria</taxon>
        <taxon>Bacillati</taxon>
        <taxon>Actinomycetota</taxon>
        <taxon>Actinomycetes</taxon>
        <taxon>Propionibacteriales</taxon>
        <taxon>Propionibacteriaceae</taxon>
        <taxon>Raineyella</taxon>
    </lineage>
</organism>
<evidence type="ECO:0000313" key="3">
    <source>
        <dbReference type="EMBL" id="QGF24911.1"/>
    </source>
</evidence>
<feature type="region of interest" description="Disordered" evidence="1">
    <location>
        <begin position="51"/>
        <end position="102"/>
    </location>
</feature>
<proteinExistence type="predicted"/>
<dbReference type="RefSeq" id="WP_153573440.1">
    <property type="nucleotide sequence ID" value="NZ_CP045725.1"/>
</dbReference>
<evidence type="ECO:0000256" key="1">
    <source>
        <dbReference type="SAM" id="MobiDB-lite"/>
    </source>
</evidence>
<keyword evidence="2" id="KW-1133">Transmembrane helix</keyword>
<sequence length="102" mass="10325">MGVVVISVVAALVVAVVIAGIVVVGLHGGLPEVSEKAPEIAGRFEWAARHLNGEAEPSPRAAEPGGPVTRTRPGEAGHPSEQSRRQEGPNSTGLPSTGDFGA</sequence>
<dbReference type="EMBL" id="CP045725">
    <property type="protein sequence ID" value="QGF24911.1"/>
    <property type="molecule type" value="Genomic_DNA"/>
</dbReference>
<gene>
    <name evidence="3" type="ORF">Rai3103_16250</name>
</gene>
<dbReference type="KEGG" id="rain:Rai3103_16250"/>
<dbReference type="AlphaFoldDB" id="A0A5Q2FEU7"/>
<dbReference type="Proteomes" id="UP000386847">
    <property type="component" value="Chromosome"/>
</dbReference>
<accession>A0A5Q2FEU7</accession>
<evidence type="ECO:0000313" key="4">
    <source>
        <dbReference type="Proteomes" id="UP000386847"/>
    </source>
</evidence>